<feature type="transmembrane region" description="Helical" evidence="12">
    <location>
        <begin position="302"/>
        <end position="322"/>
    </location>
</feature>
<evidence type="ECO:0000256" key="12">
    <source>
        <dbReference type="SAM" id="Phobius"/>
    </source>
</evidence>
<dbReference type="NCBIfam" id="TIGR01992">
    <property type="entry name" value="PTS-IIBC-Tre"/>
    <property type="match status" value="1"/>
</dbReference>
<evidence type="ECO:0000256" key="2">
    <source>
        <dbReference type="ARBA" id="ARBA00022448"/>
    </source>
</evidence>
<comment type="subcellular location">
    <subcellularLocation>
        <location evidence="1">Cell membrane</location>
        <topology evidence="1">Multi-pass membrane protein</topology>
    </subcellularLocation>
</comment>
<dbReference type="GO" id="GO:0005886">
    <property type="term" value="C:plasma membrane"/>
    <property type="evidence" value="ECO:0007669"/>
    <property type="project" value="UniProtKB-SubCell"/>
</dbReference>
<feature type="transmembrane region" description="Helical" evidence="12">
    <location>
        <begin position="442"/>
        <end position="462"/>
    </location>
</feature>
<feature type="transmembrane region" description="Helical" evidence="12">
    <location>
        <begin position="153"/>
        <end position="176"/>
    </location>
</feature>
<dbReference type="GO" id="GO:0016301">
    <property type="term" value="F:kinase activity"/>
    <property type="evidence" value="ECO:0007669"/>
    <property type="project" value="UniProtKB-KW"/>
</dbReference>
<feature type="domain" description="PTS EIIB type-1" evidence="13">
    <location>
        <begin position="5"/>
        <end position="87"/>
    </location>
</feature>
<dbReference type="OrthoDB" id="92465at2"/>
<dbReference type="CDD" id="cd00212">
    <property type="entry name" value="PTS_IIB_glc"/>
    <property type="match status" value="1"/>
</dbReference>
<dbReference type="GO" id="GO:0008982">
    <property type="term" value="F:protein-N(PI)-phosphohistidine-sugar phosphotransferase activity"/>
    <property type="evidence" value="ECO:0007669"/>
    <property type="project" value="InterPro"/>
</dbReference>
<dbReference type="InterPro" id="IPR001996">
    <property type="entry name" value="PTS_IIB_1"/>
</dbReference>
<evidence type="ECO:0000256" key="6">
    <source>
        <dbReference type="ARBA" id="ARBA00022683"/>
    </source>
</evidence>
<dbReference type="InterPro" id="IPR018113">
    <property type="entry name" value="PTrfase_EIIB_Cys"/>
</dbReference>
<dbReference type="RefSeq" id="WP_095134427.1">
    <property type="nucleotide sequence ID" value="NZ_NIBG01000013.1"/>
</dbReference>
<keyword evidence="4" id="KW-0762">Sugar transport</keyword>
<dbReference type="AlphaFoldDB" id="A0A267MGY1"/>
<feature type="transmembrane region" description="Helical" evidence="12">
    <location>
        <begin position="398"/>
        <end position="422"/>
    </location>
</feature>
<evidence type="ECO:0000256" key="3">
    <source>
        <dbReference type="ARBA" id="ARBA00022475"/>
    </source>
</evidence>
<dbReference type="Proteomes" id="UP000216024">
    <property type="component" value="Unassembled WGS sequence"/>
</dbReference>
<dbReference type="NCBIfam" id="NF008236">
    <property type="entry name" value="PRK11007.1"/>
    <property type="match status" value="1"/>
</dbReference>
<dbReference type="SUPFAM" id="SSF55604">
    <property type="entry name" value="Glucose permease domain IIB"/>
    <property type="match status" value="1"/>
</dbReference>
<sequence length="472" mass="50654">MSKFSNEAKELLEFIGGKENVAAVSHCVTRMRFVLNDDAKADVDKIKNIKSVKGTFTQAGQFQVIIGNEVSTFYNEFVKISGVDGVSKDEAKKSARQNMSLLQRMISHLGEIFAPLIPAIVVGGLILGFRNVIGDIKLLQDGTKALTEVSQFWAGVHHFLWLIGEAIFFFLPVGITWSISKKMGTTQILGIVLGLTLVSPQLLNAYAVAGGAEAPVWDFGFTQIKMIGYQAQVIPAILAGFTLANLEIRLKKIVPGYISMILVPFLSLVPTVLLAHTVLGPIGWKIGSVISSVVYAGLTSAFGWLFAAVFGFGYAPLVITGLHHMTTAIDLQLISEIGGTNLWPMIALSNIAQGSAVWAMVYLNKNDEEEKQVSIPAAISCYLGVTEPAMFGINLKYVYPFLAAMIGSAIAGVISVGGGVLANSVGVGGIPGILSIQPQHMFTFFLAMVAAVGIPFGLTVFFNKKNITFTKK</sequence>
<keyword evidence="2" id="KW-0813">Transport</keyword>
<dbReference type="PROSITE" id="PS01035">
    <property type="entry name" value="PTS_EIIB_TYPE_1_CYS"/>
    <property type="match status" value="1"/>
</dbReference>
<evidence type="ECO:0000256" key="7">
    <source>
        <dbReference type="ARBA" id="ARBA00022692"/>
    </source>
</evidence>
<keyword evidence="5" id="KW-0808">Transferase</keyword>
<dbReference type="PROSITE" id="PS51103">
    <property type="entry name" value="PTS_EIIC_TYPE_1"/>
    <property type="match status" value="1"/>
</dbReference>
<organism evidence="15 16">
    <name type="scientific">Anaeromicrobium sediminis</name>
    <dbReference type="NCBI Taxonomy" id="1478221"/>
    <lineage>
        <taxon>Bacteria</taxon>
        <taxon>Bacillati</taxon>
        <taxon>Bacillota</taxon>
        <taxon>Clostridia</taxon>
        <taxon>Peptostreptococcales</taxon>
        <taxon>Thermotaleaceae</taxon>
        <taxon>Anaeromicrobium</taxon>
    </lineage>
</organism>
<protein>
    <submittedName>
        <fullName evidence="15">PTS trehalose transporter subunit IIBC</fullName>
    </submittedName>
</protein>
<dbReference type="NCBIfam" id="TIGR00826">
    <property type="entry name" value="EIIB_glc"/>
    <property type="match status" value="1"/>
</dbReference>
<feature type="domain" description="PTS EIIC type-1" evidence="14">
    <location>
        <begin position="107"/>
        <end position="472"/>
    </location>
</feature>
<dbReference type="InterPro" id="IPR050558">
    <property type="entry name" value="PTS_Sugar-Specific_Components"/>
</dbReference>
<dbReference type="Pfam" id="PF02378">
    <property type="entry name" value="PTS_EIIC"/>
    <property type="match status" value="1"/>
</dbReference>
<evidence type="ECO:0000256" key="5">
    <source>
        <dbReference type="ARBA" id="ARBA00022679"/>
    </source>
</evidence>
<keyword evidence="7 12" id="KW-0812">Transmembrane</keyword>
<evidence type="ECO:0000256" key="10">
    <source>
        <dbReference type="ARBA" id="ARBA00023136"/>
    </source>
</evidence>
<keyword evidence="9 12" id="KW-1133">Transmembrane helix</keyword>
<keyword evidence="10 12" id="KW-0472">Membrane</keyword>
<reference evidence="15 16" key="1">
    <citation type="submission" date="2017-06" db="EMBL/GenBank/DDBJ databases">
        <title>Draft genome sequence of anaerobic fermentative bacterium Anaeromicrobium sediminis DY2726D isolated from West Pacific Ocean sediments.</title>
        <authorList>
            <person name="Zeng X."/>
        </authorList>
    </citation>
    <scope>NUCLEOTIDE SEQUENCE [LARGE SCALE GENOMIC DNA]</scope>
    <source>
        <strain evidence="15 16">DY2726D</strain>
    </source>
</reference>
<evidence type="ECO:0000313" key="16">
    <source>
        <dbReference type="Proteomes" id="UP000216024"/>
    </source>
</evidence>
<feature type="transmembrane region" description="Helical" evidence="12">
    <location>
        <begin position="258"/>
        <end position="282"/>
    </location>
</feature>
<evidence type="ECO:0000256" key="9">
    <source>
        <dbReference type="ARBA" id="ARBA00022989"/>
    </source>
</evidence>
<gene>
    <name evidence="15" type="ORF">CCE28_14375</name>
</gene>
<dbReference type="PANTHER" id="PTHR30175:SF4">
    <property type="entry name" value="PTS SYSTEM TREHALOSE-SPECIFIC EIIBC COMPONENT"/>
    <property type="match status" value="1"/>
</dbReference>
<evidence type="ECO:0000256" key="4">
    <source>
        <dbReference type="ARBA" id="ARBA00022597"/>
    </source>
</evidence>
<feature type="transmembrane region" description="Helical" evidence="12">
    <location>
        <begin position="112"/>
        <end position="133"/>
    </location>
</feature>
<dbReference type="InterPro" id="IPR003352">
    <property type="entry name" value="PTS_EIIC"/>
</dbReference>
<dbReference type="FunFam" id="3.30.1360.60:FF:000001">
    <property type="entry name" value="PTS system glucose-specific IIBC component PtsG"/>
    <property type="match status" value="1"/>
</dbReference>
<proteinExistence type="predicted"/>
<feature type="transmembrane region" description="Helical" evidence="12">
    <location>
        <begin position="227"/>
        <end position="246"/>
    </location>
</feature>
<evidence type="ECO:0000256" key="11">
    <source>
        <dbReference type="PROSITE-ProRule" id="PRU00421"/>
    </source>
</evidence>
<keyword evidence="16" id="KW-1185">Reference proteome</keyword>
<dbReference type="PANTHER" id="PTHR30175">
    <property type="entry name" value="PHOSPHOTRANSFERASE SYSTEM TRANSPORT PROTEIN"/>
    <property type="match status" value="1"/>
</dbReference>
<keyword evidence="3" id="KW-1003">Cell membrane</keyword>
<dbReference type="EMBL" id="NIBG01000013">
    <property type="protein sequence ID" value="PAB58662.1"/>
    <property type="molecule type" value="Genomic_DNA"/>
</dbReference>
<dbReference type="GO" id="GO:0015574">
    <property type="term" value="F:trehalose transmembrane transporter activity"/>
    <property type="evidence" value="ECO:0007669"/>
    <property type="project" value="InterPro"/>
</dbReference>
<feature type="transmembrane region" description="Helical" evidence="12">
    <location>
        <begin position="188"/>
        <end position="207"/>
    </location>
</feature>
<feature type="active site" description="Phosphocysteine intermediate; for EIIB activity" evidence="11">
    <location>
        <position position="27"/>
    </location>
</feature>
<dbReference type="InterPro" id="IPR013013">
    <property type="entry name" value="PTS_EIIC_1"/>
</dbReference>
<dbReference type="GO" id="GO:0009401">
    <property type="term" value="P:phosphoenolpyruvate-dependent sugar phosphotransferase system"/>
    <property type="evidence" value="ECO:0007669"/>
    <property type="project" value="UniProtKB-KW"/>
</dbReference>
<dbReference type="Gene3D" id="3.30.1360.60">
    <property type="entry name" value="Glucose permease domain IIB"/>
    <property type="match status" value="1"/>
</dbReference>
<evidence type="ECO:0000259" key="13">
    <source>
        <dbReference type="PROSITE" id="PS51098"/>
    </source>
</evidence>
<evidence type="ECO:0000313" key="15">
    <source>
        <dbReference type="EMBL" id="PAB58662.1"/>
    </source>
</evidence>
<comment type="caution">
    <text evidence="15">The sequence shown here is derived from an EMBL/GenBank/DDBJ whole genome shotgun (WGS) entry which is preliminary data.</text>
</comment>
<keyword evidence="8" id="KW-0418">Kinase</keyword>
<dbReference type="Pfam" id="PF00367">
    <property type="entry name" value="PTS_EIIB"/>
    <property type="match status" value="1"/>
</dbReference>
<dbReference type="GO" id="GO:0090589">
    <property type="term" value="F:protein-phosphocysteine-trehalose phosphotransferase system transporter activity"/>
    <property type="evidence" value="ECO:0007669"/>
    <property type="project" value="TreeGrafter"/>
</dbReference>
<name>A0A267MGY1_9FIRM</name>
<evidence type="ECO:0000256" key="1">
    <source>
        <dbReference type="ARBA" id="ARBA00004651"/>
    </source>
</evidence>
<evidence type="ECO:0000259" key="14">
    <source>
        <dbReference type="PROSITE" id="PS51103"/>
    </source>
</evidence>
<evidence type="ECO:0000256" key="8">
    <source>
        <dbReference type="ARBA" id="ARBA00022777"/>
    </source>
</evidence>
<dbReference type="InterPro" id="IPR011296">
    <property type="entry name" value="PTS_IIBC_treh"/>
</dbReference>
<dbReference type="PROSITE" id="PS51098">
    <property type="entry name" value="PTS_EIIB_TYPE_1"/>
    <property type="match status" value="1"/>
</dbReference>
<keyword evidence="6" id="KW-0598">Phosphotransferase system</keyword>
<dbReference type="InterPro" id="IPR036878">
    <property type="entry name" value="Glu_permease_IIB"/>
</dbReference>
<accession>A0A267MGY1</accession>